<dbReference type="Proteomes" id="UP001497444">
    <property type="component" value="Chromosome 2"/>
</dbReference>
<dbReference type="InterPro" id="IPR046960">
    <property type="entry name" value="PPR_At4g14850-like_plant"/>
</dbReference>
<dbReference type="InterPro" id="IPR002885">
    <property type="entry name" value="PPR_rpt"/>
</dbReference>
<accession>A0ABP0WQ20</accession>
<feature type="repeat" description="PPR" evidence="2">
    <location>
        <begin position="172"/>
        <end position="206"/>
    </location>
</feature>
<feature type="repeat" description="PPR" evidence="2">
    <location>
        <begin position="680"/>
        <end position="714"/>
    </location>
</feature>
<gene>
    <name evidence="3" type="ORF">CSSPJE1EN1_LOCUS13977</name>
</gene>
<evidence type="ECO:0000256" key="1">
    <source>
        <dbReference type="ARBA" id="ARBA00022737"/>
    </source>
</evidence>
<evidence type="ECO:0008006" key="5">
    <source>
        <dbReference type="Google" id="ProtNLM"/>
    </source>
</evidence>
<feature type="repeat" description="PPR" evidence="2">
    <location>
        <begin position="547"/>
        <end position="577"/>
    </location>
</feature>
<feature type="repeat" description="PPR" evidence="2">
    <location>
        <begin position="578"/>
        <end position="613"/>
    </location>
</feature>
<feature type="repeat" description="PPR" evidence="2">
    <location>
        <begin position="614"/>
        <end position="648"/>
    </location>
</feature>
<dbReference type="Pfam" id="PF13041">
    <property type="entry name" value="PPR_2"/>
    <property type="match status" value="7"/>
</dbReference>
<feature type="repeat" description="PPR" evidence="2">
    <location>
        <begin position="343"/>
        <end position="373"/>
    </location>
</feature>
<feature type="repeat" description="PPR" evidence="2">
    <location>
        <begin position="273"/>
        <end position="307"/>
    </location>
</feature>
<sequence length="924" mass="102270">MVMAEINQTVRRFGLWHVGFGQCHRRALASMVAPPPHLPATISSWVPNLPATTAASLALQDLPVTTATTTTASSSSIQHLPATTTITAAHSTGDLPAANLFSGQKRSVEKLWQEFFADPSQWQDHRPEKENVRYPDFKHKKTQAALWLNSKLKPAWVEAELAAMPPETVESNNFQWNVRLKRYTKTGQYEKAIELFHQMQQKGIVYDSFTFVQVLNACASLQSLKEGRHVHLQIAQSCCESNIYVASSLVDMYAKCGCIEDAWKVFNKMPTHNVVSWSAMIKGHARCGQGHKALDLYHQMRLEGVQPDAVTFVGVLNACSSIGALEEGRHIHTQIIKSGCESNVYVGSSLVDMYAKCGSIDDALRLFNRMPTRNVVSWSAMIQGYVKCGQGRKALELYHWMQREQVQPDAGTFVSVLSACTSVGALEEGQLVHEQILQSGCCKSDVTVGNSLIDMYAKCGSMEDARRVFDEMSTRDVVSWTAMIQGHVKCGQGHEALALYQQMRCQEGMEPNPVTFLGVLNACASVMALEEGRSVHEQIIRSGCESDVFVGSSLVNMYAKCGSIKDAQRVFDKMPTRNVVSWTAMILGYVKCGQGHKALELFQQMQMEEGIKPNPVTFVGVLNGCAIMGALEEGRHIHKQIAQRGLESELFVSSSLVDMYAKCGSIEDARRVFNRMPKRNVVSWSTMIQGYVNCGQGQEALKLYQQMLSEGIEPNAITFVGVLNACASAVALDKGRLLHEQIVLSGFESDLCVSNSLVDMYAKCGSVEDAERVFNNMHAWDVVSWNAMLRGYAMHGCDKEAIGHFEWMCKEGIEIDQITFVHLLSACSHAGLVDEGLCYFESMGLVYSISATVAHNACIVDLLGRAGCLDEAEDLIKIMSCEPDATLWKALLSACRLHCDMEMGERVAQKLVDLYQNDDDQNDR</sequence>
<evidence type="ECO:0000313" key="4">
    <source>
        <dbReference type="Proteomes" id="UP001497444"/>
    </source>
</evidence>
<dbReference type="Pfam" id="PF01535">
    <property type="entry name" value="PPR"/>
    <property type="match status" value="2"/>
</dbReference>
<evidence type="ECO:0000256" key="2">
    <source>
        <dbReference type="PROSITE-ProRule" id="PRU00708"/>
    </source>
</evidence>
<reference evidence="3 4" key="1">
    <citation type="submission" date="2024-02" db="EMBL/GenBank/DDBJ databases">
        <authorList>
            <consortium name="ELIXIR-Norway"/>
            <consortium name="Elixir Norway"/>
        </authorList>
    </citation>
    <scope>NUCLEOTIDE SEQUENCE [LARGE SCALE GENOMIC DNA]</scope>
</reference>
<dbReference type="PROSITE" id="PS51375">
    <property type="entry name" value="PPR"/>
    <property type="match status" value="14"/>
</dbReference>
<feature type="repeat" description="PPR" evidence="2">
    <location>
        <begin position="374"/>
        <end position="408"/>
    </location>
</feature>
<protein>
    <recommendedName>
        <fullName evidence="5">Pentatricopeptide repeat-containing protein</fullName>
    </recommendedName>
</protein>
<evidence type="ECO:0000313" key="3">
    <source>
        <dbReference type="EMBL" id="CAK9268499.1"/>
    </source>
</evidence>
<organism evidence="3 4">
    <name type="scientific">Sphagnum jensenii</name>
    <dbReference type="NCBI Taxonomy" id="128206"/>
    <lineage>
        <taxon>Eukaryota</taxon>
        <taxon>Viridiplantae</taxon>
        <taxon>Streptophyta</taxon>
        <taxon>Embryophyta</taxon>
        <taxon>Bryophyta</taxon>
        <taxon>Sphagnophytina</taxon>
        <taxon>Sphagnopsida</taxon>
        <taxon>Sphagnales</taxon>
        <taxon>Sphagnaceae</taxon>
        <taxon>Sphagnum</taxon>
    </lineage>
</organism>
<dbReference type="InterPro" id="IPR011990">
    <property type="entry name" value="TPR-like_helical_dom_sf"/>
</dbReference>
<feature type="repeat" description="PPR" evidence="2">
    <location>
        <begin position="308"/>
        <end position="342"/>
    </location>
</feature>
<dbReference type="SUPFAM" id="SSF48452">
    <property type="entry name" value="TPR-like"/>
    <property type="match status" value="1"/>
</dbReference>
<feature type="repeat" description="PPR" evidence="2">
    <location>
        <begin position="445"/>
        <end position="479"/>
    </location>
</feature>
<dbReference type="NCBIfam" id="TIGR00756">
    <property type="entry name" value="PPR"/>
    <property type="match status" value="11"/>
</dbReference>
<name>A0ABP0WQ20_9BRYO</name>
<keyword evidence="4" id="KW-1185">Reference proteome</keyword>
<dbReference type="PANTHER" id="PTHR24015">
    <property type="entry name" value="OS07G0578800 PROTEIN-RELATED"/>
    <property type="match status" value="1"/>
</dbReference>
<keyword evidence="1" id="KW-0677">Repeat</keyword>
<dbReference type="EMBL" id="OZ020097">
    <property type="protein sequence ID" value="CAK9268499.1"/>
    <property type="molecule type" value="Genomic_DNA"/>
</dbReference>
<feature type="repeat" description="PPR" evidence="2">
    <location>
        <begin position="750"/>
        <end position="780"/>
    </location>
</feature>
<feature type="repeat" description="PPR" evidence="2">
    <location>
        <begin position="242"/>
        <end position="272"/>
    </location>
</feature>
<dbReference type="Gene3D" id="1.25.40.10">
    <property type="entry name" value="Tetratricopeptide repeat domain"/>
    <property type="match status" value="5"/>
</dbReference>
<feature type="repeat" description="PPR" evidence="2">
    <location>
        <begin position="649"/>
        <end position="679"/>
    </location>
</feature>
<feature type="repeat" description="PPR" evidence="2">
    <location>
        <begin position="781"/>
        <end position="815"/>
    </location>
</feature>
<dbReference type="PANTHER" id="PTHR24015:SF548">
    <property type="entry name" value="OS08G0340900 PROTEIN"/>
    <property type="match status" value="1"/>
</dbReference>
<proteinExistence type="predicted"/>